<evidence type="ECO:0000259" key="8">
    <source>
        <dbReference type="Pfam" id="PF04039"/>
    </source>
</evidence>
<organism evidence="9 10">
    <name type="scientific">Nitrosomonas halophila</name>
    <dbReference type="NCBI Taxonomy" id="44576"/>
    <lineage>
        <taxon>Bacteria</taxon>
        <taxon>Pseudomonadati</taxon>
        <taxon>Pseudomonadota</taxon>
        <taxon>Betaproteobacteria</taxon>
        <taxon>Nitrosomonadales</taxon>
        <taxon>Nitrosomonadaceae</taxon>
        <taxon>Nitrosomonas</taxon>
    </lineage>
</organism>
<proteinExistence type="inferred from homology"/>
<comment type="subcellular location">
    <subcellularLocation>
        <location evidence="1">Cell membrane</location>
        <topology evidence="1">Multi-pass membrane protein</topology>
    </subcellularLocation>
</comment>
<evidence type="ECO:0000256" key="5">
    <source>
        <dbReference type="ARBA" id="ARBA00022989"/>
    </source>
</evidence>
<name>A0A1H3H9T7_9PROT</name>
<gene>
    <name evidence="9" type="ORF">SAMN05421881_10193</name>
</gene>
<evidence type="ECO:0000313" key="9">
    <source>
        <dbReference type="EMBL" id="SDY12256.1"/>
    </source>
</evidence>
<evidence type="ECO:0000313" key="10">
    <source>
        <dbReference type="Proteomes" id="UP000198640"/>
    </source>
</evidence>
<dbReference type="InterPro" id="IPR007182">
    <property type="entry name" value="MnhB"/>
</dbReference>
<feature type="transmembrane region" description="Helical" evidence="7">
    <location>
        <begin position="156"/>
        <end position="174"/>
    </location>
</feature>
<dbReference type="EMBL" id="FNOY01000019">
    <property type="protein sequence ID" value="SDY12256.1"/>
    <property type="molecule type" value="Genomic_DNA"/>
</dbReference>
<dbReference type="STRING" id="44576.SAMN05421881_10193"/>
<dbReference type="PANTHER" id="PTHR33932:SF4">
    <property type="entry name" value="NA(+)_H(+) ANTIPORTER SUBUNIT B"/>
    <property type="match status" value="1"/>
</dbReference>
<evidence type="ECO:0000256" key="3">
    <source>
        <dbReference type="ARBA" id="ARBA00022475"/>
    </source>
</evidence>
<protein>
    <submittedName>
        <fullName evidence="9">Domain related to MnhB subunit of Na+/H+ antiporter</fullName>
    </submittedName>
</protein>
<dbReference type="GO" id="GO:0005886">
    <property type="term" value="C:plasma membrane"/>
    <property type="evidence" value="ECO:0007669"/>
    <property type="project" value="UniProtKB-SubCell"/>
</dbReference>
<feature type="transmembrane region" description="Helical" evidence="7">
    <location>
        <begin position="128"/>
        <end position="144"/>
    </location>
</feature>
<evidence type="ECO:0000256" key="1">
    <source>
        <dbReference type="ARBA" id="ARBA00004651"/>
    </source>
</evidence>
<dbReference type="PANTHER" id="PTHR33932">
    <property type="entry name" value="NA(+)/H(+) ANTIPORTER SUBUNIT B"/>
    <property type="match status" value="1"/>
</dbReference>
<accession>A0A1H3H9T7</accession>
<feature type="transmembrane region" description="Helical" evidence="7">
    <location>
        <begin position="105"/>
        <end position="122"/>
    </location>
</feature>
<evidence type="ECO:0000256" key="2">
    <source>
        <dbReference type="ARBA" id="ARBA00009425"/>
    </source>
</evidence>
<dbReference type="AlphaFoldDB" id="A0A1H3H9T7"/>
<keyword evidence="3" id="KW-1003">Cell membrane</keyword>
<dbReference type="RefSeq" id="WP_090413470.1">
    <property type="nucleotide sequence ID" value="NZ_FNOY01000019.1"/>
</dbReference>
<feature type="transmembrane region" description="Helical" evidence="7">
    <location>
        <begin position="12"/>
        <end position="31"/>
    </location>
</feature>
<keyword evidence="5 7" id="KW-1133">Transmembrane helix</keyword>
<reference evidence="9 10" key="1">
    <citation type="submission" date="2016-10" db="EMBL/GenBank/DDBJ databases">
        <authorList>
            <person name="de Groot N.N."/>
        </authorList>
    </citation>
    <scope>NUCLEOTIDE SEQUENCE [LARGE SCALE GENOMIC DNA]</scope>
    <source>
        <strain evidence="9 10">Nm1</strain>
    </source>
</reference>
<comment type="similarity">
    <text evidence="2">Belongs to the CPA3 antiporters (TC 2.A.63) subunit B family.</text>
</comment>
<feature type="transmembrane region" description="Helical" evidence="7">
    <location>
        <begin position="194"/>
        <end position="216"/>
    </location>
</feature>
<dbReference type="Proteomes" id="UP000198640">
    <property type="component" value="Unassembled WGS sequence"/>
</dbReference>
<keyword evidence="10" id="KW-1185">Reference proteome</keyword>
<evidence type="ECO:0000256" key="7">
    <source>
        <dbReference type="SAM" id="Phobius"/>
    </source>
</evidence>
<evidence type="ECO:0000256" key="4">
    <source>
        <dbReference type="ARBA" id="ARBA00022692"/>
    </source>
</evidence>
<keyword evidence="6 7" id="KW-0472">Membrane</keyword>
<dbReference type="OrthoDB" id="4962908at2"/>
<feature type="transmembrane region" description="Helical" evidence="7">
    <location>
        <begin position="68"/>
        <end position="85"/>
    </location>
</feature>
<feature type="domain" description="Na+/H+ antiporter MnhB subunit-related protein" evidence="8">
    <location>
        <begin position="99"/>
        <end position="210"/>
    </location>
</feature>
<dbReference type="Pfam" id="PF04039">
    <property type="entry name" value="MnhB"/>
    <property type="match status" value="1"/>
</dbReference>
<evidence type="ECO:0000256" key="6">
    <source>
        <dbReference type="ARBA" id="ARBA00023136"/>
    </source>
</evidence>
<sequence length="222" mass="23724">MTRFIWHAVRLLAAFLVAGMAVGLAFTIVSLPPASPELALTVADNMTKSGVSHPVTAVLLNFRGYDTLLEMAVLLLALVGTWSLAPIQEMPPVTPVAVLDSLTRLLTPLIMLTVGYLLWAGAHAPGGAFQAGALLAALGVLLNLTGWRLPIDATQCYLRAIMAAGLIAFLLAAANGWVHGMHFFSYPHDQAHMLIQFIETFATLSIGITLFTLFLLGRTAPH</sequence>
<dbReference type="InterPro" id="IPR050622">
    <property type="entry name" value="CPA3_antiporter_subunitB"/>
</dbReference>
<keyword evidence="4 7" id="KW-0812">Transmembrane</keyword>